<dbReference type="RefSeq" id="WP_345237350.1">
    <property type="nucleotide sequence ID" value="NZ_BAABGZ010000072.1"/>
</dbReference>
<keyword evidence="1" id="KW-0812">Transmembrane</keyword>
<sequence>MENTLTQQSIISEEATLPTGPNEQQALQAMYNFAAQHMAAGKNNLQIHGLLVEQGMSSAAAEEVVTELRMEFHAIRQAEARKDMLHGGLWLGGGLLVTIITYSLASDGGSYVMTWGAIIFGGYQFLKGLVKSVSK</sequence>
<accession>A0ABP8INV5</accession>
<keyword evidence="1" id="KW-0472">Membrane</keyword>
<protein>
    <recommendedName>
        <fullName evidence="4">DUF2335 domain-containing protein</fullName>
    </recommendedName>
</protein>
<keyword evidence="3" id="KW-1185">Reference proteome</keyword>
<evidence type="ECO:0000313" key="2">
    <source>
        <dbReference type="EMBL" id="GAA4364707.1"/>
    </source>
</evidence>
<reference evidence="3" key="1">
    <citation type="journal article" date="2019" name="Int. J. Syst. Evol. Microbiol.">
        <title>The Global Catalogue of Microorganisms (GCM) 10K type strain sequencing project: providing services to taxonomists for standard genome sequencing and annotation.</title>
        <authorList>
            <consortium name="The Broad Institute Genomics Platform"/>
            <consortium name="The Broad Institute Genome Sequencing Center for Infectious Disease"/>
            <person name="Wu L."/>
            <person name="Ma J."/>
        </authorList>
    </citation>
    <scope>NUCLEOTIDE SEQUENCE [LARGE SCALE GENOMIC DNA]</scope>
    <source>
        <strain evidence="3">JCM 17923</strain>
    </source>
</reference>
<proteinExistence type="predicted"/>
<dbReference type="Proteomes" id="UP001501153">
    <property type="component" value="Unassembled WGS sequence"/>
</dbReference>
<comment type="caution">
    <text evidence="2">The sequence shown here is derived from an EMBL/GenBank/DDBJ whole genome shotgun (WGS) entry which is preliminary data.</text>
</comment>
<keyword evidence="1" id="KW-1133">Transmembrane helix</keyword>
<dbReference type="EMBL" id="BAABGZ010000072">
    <property type="protein sequence ID" value="GAA4364707.1"/>
    <property type="molecule type" value="Genomic_DNA"/>
</dbReference>
<gene>
    <name evidence="2" type="ORF">GCM10023185_34440</name>
</gene>
<feature type="transmembrane region" description="Helical" evidence="1">
    <location>
        <begin position="85"/>
        <end position="105"/>
    </location>
</feature>
<organism evidence="2 3">
    <name type="scientific">Hymenobacter saemangeumensis</name>
    <dbReference type="NCBI Taxonomy" id="1084522"/>
    <lineage>
        <taxon>Bacteria</taxon>
        <taxon>Pseudomonadati</taxon>
        <taxon>Bacteroidota</taxon>
        <taxon>Cytophagia</taxon>
        <taxon>Cytophagales</taxon>
        <taxon>Hymenobacteraceae</taxon>
        <taxon>Hymenobacter</taxon>
    </lineage>
</organism>
<name>A0ABP8INV5_9BACT</name>
<evidence type="ECO:0008006" key="4">
    <source>
        <dbReference type="Google" id="ProtNLM"/>
    </source>
</evidence>
<evidence type="ECO:0000313" key="3">
    <source>
        <dbReference type="Proteomes" id="UP001501153"/>
    </source>
</evidence>
<evidence type="ECO:0000256" key="1">
    <source>
        <dbReference type="SAM" id="Phobius"/>
    </source>
</evidence>
<feature type="transmembrane region" description="Helical" evidence="1">
    <location>
        <begin position="111"/>
        <end position="130"/>
    </location>
</feature>